<keyword evidence="5" id="KW-0804">Transcription</keyword>
<dbReference type="Proteomes" id="UP001652504">
    <property type="component" value="Unassembled WGS sequence"/>
</dbReference>
<organism evidence="10 11">
    <name type="scientific">Fluctibacter corallii</name>
    <dbReference type="NCBI Taxonomy" id="2984329"/>
    <lineage>
        <taxon>Bacteria</taxon>
        <taxon>Pseudomonadati</taxon>
        <taxon>Pseudomonadota</taxon>
        <taxon>Gammaproteobacteria</taxon>
        <taxon>Alteromonadales</taxon>
        <taxon>Alteromonadaceae</taxon>
        <taxon>Fluctibacter</taxon>
    </lineage>
</organism>
<dbReference type="InterPro" id="IPR039420">
    <property type="entry name" value="WalR-like"/>
</dbReference>
<name>A0ABT3ABM3_9ALTE</name>
<dbReference type="InterPro" id="IPR001789">
    <property type="entry name" value="Sig_transdc_resp-reg_receiver"/>
</dbReference>
<reference evidence="10 11" key="1">
    <citation type="submission" date="2022-10" db="EMBL/GenBank/DDBJ databases">
        <title>Aestuariibacter sp. AA17 isolated from Montipora capitata coral fragment.</title>
        <authorList>
            <person name="Emsley S.A."/>
            <person name="Pfannmuller K.M."/>
            <person name="Loughran R.M."/>
            <person name="Shlafstein M."/>
            <person name="Papke E."/>
            <person name="Saw J.H."/>
            <person name="Ushijima B."/>
            <person name="Videau P."/>
        </authorList>
    </citation>
    <scope>NUCLEOTIDE SEQUENCE [LARGE SCALE GENOMIC DNA]</scope>
    <source>
        <strain evidence="10 11">AA17</strain>
    </source>
</reference>
<evidence type="ECO:0000256" key="7">
    <source>
        <dbReference type="PROSITE-ProRule" id="PRU01091"/>
    </source>
</evidence>
<dbReference type="SUPFAM" id="SSF46894">
    <property type="entry name" value="C-terminal effector domain of the bipartite response regulators"/>
    <property type="match status" value="1"/>
</dbReference>
<evidence type="ECO:0000256" key="5">
    <source>
        <dbReference type="ARBA" id="ARBA00023163"/>
    </source>
</evidence>
<evidence type="ECO:0000313" key="10">
    <source>
        <dbReference type="EMBL" id="MCV2885676.1"/>
    </source>
</evidence>
<evidence type="ECO:0000259" key="9">
    <source>
        <dbReference type="PROSITE" id="PS51755"/>
    </source>
</evidence>
<dbReference type="Pfam" id="PF00072">
    <property type="entry name" value="Response_reg"/>
    <property type="match status" value="1"/>
</dbReference>
<evidence type="ECO:0000259" key="8">
    <source>
        <dbReference type="PROSITE" id="PS50110"/>
    </source>
</evidence>
<dbReference type="InterPro" id="IPR036388">
    <property type="entry name" value="WH-like_DNA-bd_sf"/>
</dbReference>
<dbReference type="SUPFAM" id="SSF52172">
    <property type="entry name" value="CheY-like"/>
    <property type="match status" value="1"/>
</dbReference>
<feature type="DNA-binding region" description="OmpR/PhoB-type" evidence="7">
    <location>
        <begin position="125"/>
        <end position="223"/>
    </location>
</feature>
<evidence type="ECO:0000256" key="1">
    <source>
        <dbReference type="ARBA" id="ARBA00022553"/>
    </source>
</evidence>
<proteinExistence type="predicted"/>
<dbReference type="SMART" id="SM00862">
    <property type="entry name" value="Trans_reg_C"/>
    <property type="match status" value="1"/>
</dbReference>
<keyword evidence="3" id="KW-0805">Transcription regulation</keyword>
<protein>
    <submittedName>
        <fullName evidence="10">Response regulator transcription factor</fullName>
    </submittedName>
</protein>
<keyword evidence="11" id="KW-1185">Reference proteome</keyword>
<keyword evidence="4 7" id="KW-0238">DNA-binding</keyword>
<feature type="domain" description="OmpR/PhoB-type" evidence="9">
    <location>
        <begin position="125"/>
        <end position="223"/>
    </location>
</feature>
<dbReference type="InterPro" id="IPR011006">
    <property type="entry name" value="CheY-like_superfamily"/>
</dbReference>
<dbReference type="PROSITE" id="PS50110">
    <property type="entry name" value="RESPONSE_REGULATORY"/>
    <property type="match status" value="1"/>
</dbReference>
<dbReference type="Gene3D" id="1.10.10.10">
    <property type="entry name" value="Winged helix-like DNA-binding domain superfamily/Winged helix DNA-binding domain"/>
    <property type="match status" value="1"/>
</dbReference>
<dbReference type="PROSITE" id="PS51755">
    <property type="entry name" value="OMPR_PHOB"/>
    <property type="match status" value="1"/>
</dbReference>
<dbReference type="EMBL" id="JAOWKX010000007">
    <property type="protein sequence ID" value="MCV2885676.1"/>
    <property type="molecule type" value="Genomic_DNA"/>
</dbReference>
<dbReference type="PANTHER" id="PTHR48111:SF22">
    <property type="entry name" value="REGULATOR OF RPOS"/>
    <property type="match status" value="1"/>
</dbReference>
<dbReference type="Gene3D" id="3.40.50.2300">
    <property type="match status" value="1"/>
</dbReference>
<dbReference type="CDD" id="cd00383">
    <property type="entry name" value="trans_reg_C"/>
    <property type="match status" value="1"/>
</dbReference>
<dbReference type="SMART" id="SM00448">
    <property type="entry name" value="REC"/>
    <property type="match status" value="1"/>
</dbReference>
<dbReference type="Pfam" id="PF00486">
    <property type="entry name" value="Trans_reg_C"/>
    <property type="match status" value="1"/>
</dbReference>
<dbReference type="InterPro" id="IPR016032">
    <property type="entry name" value="Sig_transdc_resp-reg_C-effctor"/>
</dbReference>
<evidence type="ECO:0000256" key="4">
    <source>
        <dbReference type="ARBA" id="ARBA00023125"/>
    </source>
</evidence>
<evidence type="ECO:0000256" key="3">
    <source>
        <dbReference type="ARBA" id="ARBA00023015"/>
    </source>
</evidence>
<dbReference type="Gene3D" id="6.10.250.690">
    <property type="match status" value="1"/>
</dbReference>
<keyword evidence="1 6" id="KW-0597">Phosphoprotein</keyword>
<dbReference type="PANTHER" id="PTHR48111">
    <property type="entry name" value="REGULATOR OF RPOS"/>
    <property type="match status" value="1"/>
</dbReference>
<comment type="caution">
    <text evidence="10">The sequence shown here is derived from an EMBL/GenBank/DDBJ whole genome shotgun (WGS) entry which is preliminary data.</text>
</comment>
<dbReference type="RefSeq" id="WP_263712964.1">
    <property type="nucleotide sequence ID" value="NZ_JAOWKX010000007.1"/>
</dbReference>
<feature type="domain" description="Response regulatory" evidence="8">
    <location>
        <begin position="2"/>
        <end position="116"/>
    </location>
</feature>
<accession>A0ABT3ABM3</accession>
<feature type="modified residue" description="4-aspartylphosphate" evidence="6">
    <location>
        <position position="51"/>
    </location>
</feature>
<evidence type="ECO:0000256" key="2">
    <source>
        <dbReference type="ARBA" id="ARBA00023012"/>
    </source>
</evidence>
<evidence type="ECO:0000256" key="6">
    <source>
        <dbReference type="PROSITE-ProRule" id="PRU00169"/>
    </source>
</evidence>
<evidence type="ECO:0000313" key="11">
    <source>
        <dbReference type="Proteomes" id="UP001652504"/>
    </source>
</evidence>
<gene>
    <name evidence="10" type="ORF">OE749_13340</name>
</gene>
<dbReference type="InterPro" id="IPR001867">
    <property type="entry name" value="OmpR/PhoB-type_DNA-bd"/>
</dbReference>
<sequence>MHILLVEDDSKIAQFIQEELEEDGHRVVICQDGKTGAHTALTSQWDMIILDRMLPKLDGLTLLQQIRDQGLATPVLMLTAMDGIQERVDGLSTGADDYLVKPFDIAELRARIYAIVRRSVNTTNKTLLYAQDLVLNRTTQAVSRADQPIILMPREYKILEYMLLHADQLVTKSMLLQHVWHFNFDPQTSLVQTHVSRLRSKIDKPFDSPLIETIKGQGYVIHS</sequence>
<keyword evidence="2" id="KW-0902">Two-component regulatory system</keyword>